<feature type="transmembrane region" description="Helical" evidence="1">
    <location>
        <begin position="21"/>
        <end position="41"/>
    </location>
</feature>
<gene>
    <name evidence="2" type="ORF">H6G05_24000</name>
</gene>
<keyword evidence="3" id="KW-1185">Reference proteome</keyword>
<keyword evidence="1" id="KW-0472">Membrane</keyword>
<proteinExistence type="predicted"/>
<evidence type="ECO:0000256" key="1">
    <source>
        <dbReference type="SAM" id="Phobius"/>
    </source>
</evidence>
<dbReference type="RefSeq" id="WP_190582342.1">
    <property type="nucleotide sequence ID" value="NZ_CAWPQU010000069.1"/>
</dbReference>
<dbReference type="Proteomes" id="UP000618445">
    <property type="component" value="Unassembled WGS sequence"/>
</dbReference>
<evidence type="ECO:0000313" key="3">
    <source>
        <dbReference type="Proteomes" id="UP000618445"/>
    </source>
</evidence>
<sequence length="118" mass="13457">MSNLLYKNLNYEASLRISSAVWINVISSISIYIIGIYLGAGVIKIDWVRPVFSALTISTGMSALSLRKVTRMNDILHESDRDILIQKHQDSLYTYQPGQSNTNLLPQKDSEEIYYQGW</sequence>
<comment type="caution">
    <text evidence="2">The sequence shown here is derived from an EMBL/GenBank/DDBJ whole genome shotgun (WGS) entry which is preliminary data.</text>
</comment>
<organism evidence="2 3">
    <name type="scientific">Phormidium tenue FACHB-1050</name>
    <dbReference type="NCBI Taxonomy" id="2692857"/>
    <lineage>
        <taxon>Bacteria</taxon>
        <taxon>Bacillati</taxon>
        <taxon>Cyanobacteriota</taxon>
        <taxon>Cyanophyceae</taxon>
        <taxon>Oscillatoriophycideae</taxon>
        <taxon>Oscillatoriales</taxon>
        <taxon>Oscillatoriaceae</taxon>
        <taxon>Phormidium</taxon>
    </lineage>
</organism>
<accession>A0ABR8CHU5</accession>
<dbReference type="EMBL" id="JACJQY010000071">
    <property type="protein sequence ID" value="MBD2319888.1"/>
    <property type="molecule type" value="Genomic_DNA"/>
</dbReference>
<keyword evidence="1" id="KW-0812">Transmembrane</keyword>
<name>A0ABR8CHU5_9CYAN</name>
<protein>
    <recommendedName>
        <fullName evidence="4">YiaAB two helix domain-containing protein</fullName>
    </recommendedName>
</protein>
<feature type="transmembrane region" description="Helical" evidence="1">
    <location>
        <begin position="47"/>
        <end position="66"/>
    </location>
</feature>
<evidence type="ECO:0008006" key="4">
    <source>
        <dbReference type="Google" id="ProtNLM"/>
    </source>
</evidence>
<keyword evidence="1" id="KW-1133">Transmembrane helix</keyword>
<reference evidence="2 3" key="1">
    <citation type="journal article" date="2020" name="ISME J.">
        <title>Comparative genomics reveals insights into cyanobacterial evolution and habitat adaptation.</title>
        <authorList>
            <person name="Chen M.Y."/>
            <person name="Teng W.K."/>
            <person name="Zhao L."/>
            <person name="Hu C.X."/>
            <person name="Zhou Y.K."/>
            <person name="Han B.P."/>
            <person name="Song L.R."/>
            <person name="Shu W.S."/>
        </authorList>
    </citation>
    <scope>NUCLEOTIDE SEQUENCE [LARGE SCALE GENOMIC DNA]</scope>
    <source>
        <strain evidence="2 3">FACHB-1050</strain>
    </source>
</reference>
<evidence type="ECO:0000313" key="2">
    <source>
        <dbReference type="EMBL" id="MBD2319888.1"/>
    </source>
</evidence>